<sequence>MKIIPMLAAALGLATAVVPLGAAANAQSYGWNDGRHYDRGDDRGWNRHDRRRDDRRHHYRGNRYSYGYGRYDSRPRCWTEWRYDHRVRICR</sequence>
<dbReference type="RefSeq" id="WP_216319727.1">
    <property type="nucleotide sequence ID" value="NZ_JAHKRT010000001.1"/>
</dbReference>
<name>A0ABS6BET7_9SPHN</name>
<keyword evidence="2" id="KW-0732">Signal</keyword>
<comment type="caution">
    <text evidence="3">The sequence shown here is derived from an EMBL/GenBank/DDBJ whole genome shotgun (WGS) entry which is preliminary data.</text>
</comment>
<evidence type="ECO:0000313" key="3">
    <source>
        <dbReference type="EMBL" id="MBU3076830.1"/>
    </source>
</evidence>
<organism evidence="3 4">
    <name type="scientific">Sphingomonas quercus</name>
    <dbReference type="NCBI Taxonomy" id="2842451"/>
    <lineage>
        <taxon>Bacteria</taxon>
        <taxon>Pseudomonadati</taxon>
        <taxon>Pseudomonadota</taxon>
        <taxon>Alphaproteobacteria</taxon>
        <taxon>Sphingomonadales</taxon>
        <taxon>Sphingomonadaceae</taxon>
        <taxon>Sphingomonas</taxon>
    </lineage>
</organism>
<gene>
    <name evidence="3" type="ORF">KOF26_03040</name>
</gene>
<feature type="chain" id="PRO_5046032504" evidence="2">
    <location>
        <begin position="23"/>
        <end position="91"/>
    </location>
</feature>
<evidence type="ECO:0000256" key="1">
    <source>
        <dbReference type="SAM" id="MobiDB-lite"/>
    </source>
</evidence>
<reference evidence="3 4" key="1">
    <citation type="submission" date="2021-06" db="EMBL/GenBank/DDBJ databases">
        <title>Sphingomonas sp. XMGL2, whole genome shotgun sequencing project.</title>
        <authorList>
            <person name="Zhao G."/>
            <person name="Shen L."/>
        </authorList>
    </citation>
    <scope>NUCLEOTIDE SEQUENCE [LARGE SCALE GENOMIC DNA]</scope>
    <source>
        <strain evidence="3 4">XMGL2</strain>
    </source>
</reference>
<dbReference type="EMBL" id="JAHKRT010000001">
    <property type="protein sequence ID" value="MBU3076830.1"/>
    <property type="molecule type" value="Genomic_DNA"/>
</dbReference>
<dbReference type="Proteomes" id="UP000776276">
    <property type="component" value="Unassembled WGS sequence"/>
</dbReference>
<feature type="signal peptide" evidence="2">
    <location>
        <begin position="1"/>
        <end position="22"/>
    </location>
</feature>
<proteinExistence type="predicted"/>
<keyword evidence="4" id="KW-1185">Reference proteome</keyword>
<evidence type="ECO:0000313" key="4">
    <source>
        <dbReference type="Proteomes" id="UP000776276"/>
    </source>
</evidence>
<evidence type="ECO:0000256" key="2">
    <source>
        <dbReference type="SAM" id="SignalP"/>
    </source>
</evidence>
<protein>
    <submittedName>
        <fullName evidence="3">Uncharacterized protein</fullName>
    </submittedName>
</protein>
<feature type="compositionally biased region" description="Basic and acidic residues" evidence="1">
    <location>
        <begin position="33"/>
        <end position="47"/>
    </location>
</feature>
<accession>A0ABS6BET7</accession>
<feature type="region of interest" description="Disordered" evidence="1">
    <location>
        <begin position="28"/>
        <end position="52"/>
    </location>
</feature>